<evidence type="ECO:0000256" key="12">
    <source>
        <dbReference type="ARBA" id="ARBA00047398"/>
    </source>
</evidence>
<dbReference type="FunFam" id="3.40.50.620:FF:000068">
    <property type="entry name" value="Cysteine--tRNA ligase"/>
    <property type="match status" value="1"/>
</dbReference>
<dbReference type="EC" id="6.1.1.16" evidence="13"/>
<dbReference type="PANTHER" id="PTHR10890:SF3">
    <property type="entry name" value="CYSTEINE--TRNA LIGASE, CYTOPLASMIC"/>
    <property type="match status" value="1"/>
</dbReference>
<dbReference type="PRINTS" id="PR00983">
    <property type="entry name" value="TRNASYNTHCYS"/>
</dbReference>
<evidence type="ECO:0000313" key="16">
    <source>
        <dbReference type="EMBL" id="GGJ08357.1"/>
    </source>
</evidence>
<evidence type="ECO:0000256" key="9">
    <source>
        <dbReference type="ARBA" id="ARBA00022840"/>
    </source>
</evidence>
<keyword evidence="6 13" id="KW-0479">Metal-binding</keyword>
<comment type="catalytic activity">
    <reaction evidence="12 13">
        <text>tRNA(Cys) + L-cysteine + ATP = L-cysteinyl-tRNA(Cys) + AMP + diphosphate</text>
        <dbReference type="Rhea" id="RHEA:17773"/>
        <dbReference type="Rhea" id="RHEA-COMP:9661"/>
        <dbReference type="Rhea" id="RHEA-COMP:9679"/>
        <dbReference type="ChEBI" id="CHEBI:30616"/>
        <dbReference type="ChEBI" id="CHEBI:33019"/>
        <dbReference type="ChEBI" id="CHEBI:35235"/>
        <dbReference type="ChEBI" id="CHEBI:78442"/>
        <dbReference type="ChEBI" id="CHEBI:78517"/>
        <dbReference type="ChEBI" id="CHEBI:456215"/>
        <dbReference type="EC" id="6.1.1.16"/>
    </reaction>
</comment>
<evidence type="ECO:0000259" key="14">
    <source>
        <dbReference type="Pfam" id="PF01406"/>
    </source>
</evidence>
<keyword evidence="9 13" id="KW-0067">ATP-binding</keyword>
<dbReference type="GO" id="GO:0006423">
    <property type="term" value="P:cysteinyl-tRNA aminoacylation"/>
    <property type="evidence" value="ECO:0007669"/>
    <property type="project" value="UniProtKB-UniRule"/>
</dbReference>
<reference evidence="16" key="1">
    <citation type="journal article" date="2014" name="Int. J. Syst. Evol. Microbiol.">
        <title>Complete genome sequence of Corynebacterium casei LMG S-19264T (=DSM 44701T), isolated from a smear-ripened cheese.</title>
        <authorList>
            <consortium name="US DOE Joint Genome Institute (JGI-PGF)"/>
            <person name="Walter F."/>
            <person name="Albersmeier A."/>
            <person name="Kalinowski J."/>
            <person name="Ruckert C."/>
        </authorList>
    </citation>
    <scope>NUCLEOTIDE SEQUENCE</scope>
    <source>
        <strain evidence="16">CGMCC 1.3617</strain>
    </source>
</reference>
<dbReference type="GO" id="GO:0005524">
    <property type="term" value="F:ATP binding"/>
    <property type="evidence" value="ECO:0007669"/>
    <property type="project" value="UniProtKB-UniRule"/>
</dbReference>
<dbReference type="InterPro" id="IPR014729">
    <property type="entry name" value="Rossmann-like_a/b/a_fold"/>
</dbReference>
<dbReference type="InterPro" id="IPR015803">
    <property type="entry name" value="Cys-tRNA-ligase"/>
</dbReference>
<keyword evidence="11 13" id="KW-0030">Aminoacyl-tRNA synthetase</keyword>
<dbReference type="PANTHER" id="PTHR10890">
    <property type="entry name" value="CYSTEINYL-TRNA SYNTHETASE"/>
    <property type="match status" value="1"/>
</dbReference>
<protein>
    <recommendedName>
        <fullName evidence="13">Cysteine--tRNA ligase</fullName>
        <ecNumber evidence="13">6.1.1.16</ecNumber>
    </recommendedName>
    <alternativeName>
        <fullName evidence="13">Cysteinyl-tRNA synthetase</fullName>
        <shortName evidence="13">CysRS</shortName>
    </alternativeName>
</protein>
<dbReference type="Pfam" id="PF01406">
    <property type="entry name" value="tRNA-synt_1e"/>
    <property type="match status" value="1"/>
</dbReference>
<gene>
    <name evidence="13 16" type="primary">cysS</name>
    <name evidence="16" type="ORF">GCM10011320_14190</name>
</gene>
<keyword evidence="17" id="KW-1185">Reference proteome</keyword>
<keyword evidence="8 13" id="KW-0862">Zinc</keyword>
<evidence type="ECO:0000256" key="5">
    <source>
        <dbReference type="ARBA" id="ARBA00022598"/>
    </source>
</evidence>
<evidence type="ECO:0000256" key="1">
    <source>
        <dbReference type="ARBA" id="ARBA00004496"/>
    </source>
</evidence>
<comment type="subcellular location">
    <subcellularLocation>
        <location evidence="1 13">Cytoplasm</location>
    </subcellularLocation>
</comment>
<evidence type="ECO:0000313" key="17">
    <source>
        <dbReference type="Proteomes" id="UP000661507"/>
    </source>
</evidence>
<evidence type="ECO:0000259" key="15">
    <source>
        <dbReference type="Pfam" id="PF23493"/>
    </source>
</evidence>
<evidence type="ECO:0000256" key="10">
    <source>
        <dbReference type="ARBA" id="ARBA00022917"/>
    </source>
</evidence>
<organism evidence="16 17">
    <name type="scientific">Neoroseomonas lacus</name>
    <dbReference type="NCBI Taxonomy" id="287609"/>
    <lineage>
        <taxon>Bacteria</taxon>
        <taxon>Pseudomonadati</taxon>
        <taxon>Pseudomonadota</taxon>
        <taxon>Alphaproteobacteria</taxon>
        <taxon>Acetobacterales</taxon>
        <taxon>Acetobacteraceae</taxon>
        <taxon>Neoroseomonas</taxon>
    </lineage>
</organism>
<feature type="short sequence motif" description="'KMSKS' region" evidence="13">
    <location>
        <begin position="282"/>
        <end position="286"/>
    </location>
</feature>
<evidence type="ECO:0000256" key="2">
    <source>
        <dbReference type="ARBA" id="ARBA00005594"/>
    </source>
</evidence>
<sequence length="488" mass="52923">MRLPPDALPTSRTIMTDLSIHDSAARTKRQFVPIDPSHVRLYVCGPTVYDLAHLGNARPVVVFDVLARLLRRLYPRVTYVRNITDVDDKINARSRESGEPIATITARTTADFHADMAALNALPPDVEPRATAHIPAMITLIERLIASGHAYAADGHVLFSVPSFPDYGKLSGRAPDELLAGARVDVAPYKRDAGDFVLWKPSDENTPGWDSPWGRGRPGWHIECSAMSWQHLGEEFDIHGGGHDLIFPHHENEVAQSTCAFPGHGYAHYWMHNGMLLVDGEKMSKSLGNFRTVRDILTEGPWAGEAFRLLLLRTHYRQSLDFTIEGLHEAKAELDDHYAMLSRAPAAPGGKAATQLADWAIAPLLDDLNTPLALARLRDLRTLENAVTVGGSPAVAMERAGLSNPPAPGVAAAAFREAAAVLGVATGDPPAWRQGGGDDGAAIEAAIAARLAARKSKNWAEADRIRDELTAQGIVLEDGPAGTTWHRA</sequence>
<dbReference type="GO" id="GO:0008270">
    <property type="term" value="F:zinc ion binding"/>
    <property type="evidence" value="ECO:0007669"/>
    <property type="project" value="UniProtKB-UniRule"/>
</dbReference>
<evidence type="ECO:0000256" key="4">
    <source>
        <dbReference type="ARBA" id="ARBA00022490"/>
    </source>
</evidence>
<keyword evidence="10 13" id="KW-0648">Protein biosynthesis</keyword>
<dbReference type="GO" id="GO:0005829">
    <property type="term" value="C:cytosol"/>
    <property type="evidence" value="ECO:0007669"/>
    <property type="project" value="TreeGrafter"/>
</dbReference>
<comment type="caution">
    <text evidence="16">The sequence shown here is derived from an EMBL/GenBank/DDBJ whole genome shotgun (WGS) entry which is preliminary data.</text>
</comment>
<dbReference type="AlphaFoldDB" id="A0A917KCI1"/>
<feature type="domain" description="tRNA synthetases class I catalytic" evidence="14">
    <location>
        <begin position="31"/>
        <end position="331"/>
    </location>
</feature>
<dbReference type="InterPro" id="IPR032678">
    <property type="entry name" value="tRNA-synt_1_cat_dom"/>
</dbReference>
<feature type="binding site" evidence="13">
    <location>
        <position position="224"/>
    </location>
    <ligand>
        <name>Zn(2+)</name>
        <dbReference type="ChEBI" id="CHEBI:29105"/>
    </ligand>
</feature>
<evidence type="ECO:0000256" key="6">
    <source>
        <dbReference type="ARBA" id="ARBA00022723"/>
    </source>
</evidence>
<feature type="domain" description="Cysteinyl-tRNA ligase anticodon binding" evidence="15">
    <location>
        <begin position="441"/>
        <end position="485"/>
    </location>
</feature>
<dbReference type="InterPro" id="IPR056411">
    <property type="entry name" value="CysS_C"/>
</dbReference>
<feature type="binding site" evidence="13">
    <location>
        <position position="44"/>
    </location>
    <ligand>
        <name>Zn(2+)</name>
        <dbReference type="ChEBI" id="CHEBI:29105"/>
    </ligand>
</feature>
<evidence type="ECO:0000256" key="7">
    <source>
        <dbReference type="ARBA" id="ARBA00022741"/>
    </source>
</evidence>
<evidence type="ECO:0000256" key="3">
    <source>
        <dbReference type="ARBA" id="ARBA00011245"/>
    </source>
</evidence>
<keyword evidence="4 13" id="KW-0963">Cytoplasm</keyword>
<dbReference type="InterPro" id="IPR024909">
    <property type="entry name" value="Cys-tRNA/MSH_ligase"/>
</dbReference>
<evidence type="ECO:0000256" key="11">
    <source>
        <dbReference type="ARBA" id="ARBA00023146"/>
    </source>
</evidence>
<name>A0A917KCI1_9PROT</name>
<dbReference type="Proteomes" id="UP000661507">
    <property type="component" value="Unassembled WGS sequence"/>
</dbReference>
<evidence type="ECO:0000256" key="13">
    <source>
        <dbReference type="HAMAP-Rule" id="MF_00041"/>
    </source>
</evidence>
<comment type="cofactor">
    <cofactor evidence="13">
        <name>Zn(2+)</name>
        <dbReference type="ChEBI" id="CHEBI:29105"/>
    </cofactor>
    <text evidence="13">Binds 1 zinc ion per subunit.</text>
</comment>
<feature type="binding site" evidence="13">
    <location>
        <position position="249"/>
    </location>
    <ligand>
        <name>Zn(2+)</name>
        <dbReference type="ChEBI" id="CHEBI:29105"/>
    </ligand>
</feature>
<dbReference type="GO" id="GO:0004817">
    <property type="term" value="F:cysteine-tRNA ligase activity"/>
    <property type="evidence" value="ECO:0007669"/>
    <property type="project" value="UniProtKB-UniRule"/>
</dbReference>
<reference evidence="16" key="2">
    <citation type="submission" date="2020-09" db="EMBL/GenBank/DDBJ databases">
        <authorList>
            <person name="Sun Q."/>
            <person name="Zhou Y."/>
        </authorList>
    </citation>
    <scope>NUCLEOTIDE SEQUENCE</scope>
    <source>
        <strain evidence="16">CGMCC 1.3617</strain>
    </source>
</reference>
<keyword evidence="5 13" id="KW-0436">Ligase</keyword>
<feature type="binding site" evidence="13">
    <location>
        <position position="285"/>
    </location>
    <ligand>
        <name>ATP</name>
        <dbReference type="ChEBI" id="CHEBI:30616"/>
    </ligand>
</feature>
<dbReference type="SUPFAM" id="SSF52374">
    <property type="entry name" value="Nucleotidylyl transferase"/>
    <property type="match status" value="1"/>
</dbReference>
<dbReference type="EMBL" id="BMKW01000003">
    <property type="protein sequence ID" value="GGJ08357.1"/>
    <property type="molecule type" value="Genomic_DNA"/>
</dbReference>
<dbReference type="Pfam" id="PF23493">
    <property type="entry name" value="CysS_C"/>
    <property type="match status" value="1"/>
</dbReference>
<accession>A0A917KCI1</accession>
<proteinExistence type="inferred from homology"/>
<dbReference type="NCBIfam" id="TIGR00435">
    <property type="entry name" value="cysS"/>
    <property type="match status" value="1"/>
</dbReference>
<dbReference type="InterPro" id="IPR009080">
    <property type="entry name" value="tRNAsynth_Ia_anticodon-bd"/>
</dbReference>
<keyword evidence="7 13" id="KW-0547">Nucleotide-binding</keyword>
<dbReference type="SUPFAM" id="SSF47323">
    <property type="entry name" value="Anticodon-binding domain of a subclass of class I aminoacyl-tRNA synthetases"/>
    <property type="match status" value="1"/>
</dbReference>
<dbReference type="CDD" id="cd00672">
    <property type="entry name" value="CysRS_core"/>
    <property type="match status" value="1"/>
</dbReference>
<evidence type="ECO:0000256" key="8">
    <source>
        <dbReference type="ARBA" id="ARBA00022833"/>
    </source>
</evidence>
<comment type="subunit">
    <text evidence="3 13">Monomer.</text>
</comment>
<dbReference type="HAMAP" id="MF_00041">
    <property type="entry name" value="Cys_tRNA_synth"/>
    <property type="match status" value="1"/>
</dbReference>
<dbReference type="Gene3D" id="3.40.50.620">
    <property type="entry name" value="HUPs"/>
    <property type="match status" value="1"/>
</dbReference>
<feature type="short sequence motif" description="'HIGH' region" evidence="13">
    <location>
        <begin position="46"/>
        <end position="56"/>
    </location>
</feature>
<feature type="binding site" evidence="13">
    <location>
        <position position="253"/>
    </location>
    <ligand>
        <name>Zn(2+)</name>
        <dbReference type="ChEBI" id="CHEBI:29105"/>
    </ligand>
</feature>
<comment type="similarity">
    <text evidence="2 13">Belongs to the class-I aminoacyl-tRNA synthetase family.</text>
</comment>
<dbReference type="Gene3D" id="1.20.120.1910">
    <property type="entry name" value="Cysteine-tRNA ligase, C-terminal anti-codon recognition domain"/>
    <property type="match status" value="1"/>
</dbReference>